<evidence type="ECO:0000313" key="2">
    <source>
        <dbReference type="EMBL" id="CEM42539.1"/>
    </source>
</evidence>
<protein>
    <recommendedName>
        <fullName evidence="3">Guanylate-binding protein N-terminal domain-containing protein</fullName>
    </recommendedName>
</protein>
<evidence type="ECO:0008006" key="3">
    <source>
        <dbReference type="Google" id="ProtNLM"/>
    </source>
</evidence>
<feature type="region of interest" description="Disordered" evidence="1">
    <location>
        <begin position="1"/>
        <end position="21"/>
    </location>
</feature>
<feature type="compositionally biased region" description="Basic and acidic residues" evidence="1">
    <location>
        <begin position="837"/>
        <end position="854"/>
    </location>
</feature>
<feature type="region of interest" description="Disordered" evidence="1">
    <location>
        <begin position="37"/>
        <end position="76"/>
    </location>
</feature>
<accession>A0A0G4HEN6</accession>
<feature type="compositionally biased region" description="Polar residues" evidence="1">
    <location>
        <begin position="889"/>
        <end position="909"/>
    </location>
</feature>
<feature type="region of interest" description="Disordered" evidence="1">
    <location>
        <begin position="837"/>
        <end position="909"/>
    </location>
</feature>
<name>A0A0G4HEN6_9ALVE</name>
<dbReference type="VEuPathDB" id="CryptoDB:Cvel_6577"/>
<feature type="region of interest" description="Disordered" evidence="1">
    <location>
        <begin position="370"/>
        <end position="437"/>
    </location>
</feature>
<feature type="compositionally biased region" description="Basic and acidic residues" evidence="1">
    <location>
        <begin position="51"/>
        <end position="60"/>
    </location>
</feature>
<evidence type="ECO:0000256" key="1">
    <source>
        <dbReference type="SAM" id="MobiDB-lite"/>
    </source>
</evidence>
<dbReference type="PANTHER" id="PTHR10751">
    <property type="entry name" value="GUANYLATE BINDING PROTEIN"/>
    <property type="match status" value="1"/>
</dbReference>
<proteinExistence type="predicted"/>
<feature type="region of interest" description="Disordered" evidence="1">
    <location>
        <begin position="186"/>
        <end position="214"/>
    </location>
</feature>
<sequence length="909" mass="97784">MQDDPFPSAMEGDLAFPEMRRQSLLEMREAAGAALGQPPVSVYASAPPEKGSFDPPERGAARRSSTLRARERRSSTLGQIAAIASDAKTKPALPLADSSAAMQKDAWPANYVQPKTKRAQPSGVGDEFSPAWPSKADVRAMSEFGSLPVTASFAGSNVAGSAGWSPVGASFRQDSALGRGPAAAAAAGWTPADPNPDADVIQASSSTSARARGGGLTGLSKGGVLAESSHRYGWIDTYPSRRKGRSISWLDRMAGAVRGVMRAGAQGIVQPLQLVAVERDGGGVDKLRLCPEGVEALQNFQGGPLTVVAFSGQVQSGKSLLANLVTSEFGYLGDPFEAAEVPTRRCTEVGGGGSWVEGGFGMRPLSATSIGPLADLPSPPQLASVPSPEDPNASSQRKSVGFSLQGLFGAQEGGGEGPEKEKDQGAGGETAEFGEPQREWRPPACVICVRNFDFNFDEKKAKVPTDARTYLDTAIEKYLSPTAREVLRTTADRREAVTFVNPLRNFSGGSKQRLTRMALKDLPLEFQQSVFEVRDLVEEVAAANGQHEAFRVTSESPHPPSVFEDPFHDNARQWEDPGRKFVLPDGREGGSQRLLRGLHSRALIRFLHHAIGLLNDTTMPDPEDDWKNAAEPDLKPEVQRAGDAFKHRALQAIEGTPIDEREFTSRLELEKQKTLESFYASLGGSRLQREAAERHLGRSLRNTQRHSWKLNERKAAEECKRVLKGKFSDVQTKAEGGDYAGVEALMSEVAEKRDEFLKETAGPPEIKHAAFLDFISKLQAKAMVALVDARVQKIREAEGGAGEGWEGVGSPVEEVNALKSETERLREEIERLQEALKEAETAADRAEADLERETANSTSMGAGTAKEAVGGTRHQAASKKEKESEVGKGQTSNEKGNASNQRVSVGQTR</sequence>
<gene>
    <name evidence="2" type="ORF">Cvel_6577</name>
</gene>
<dbReference type="AlphaFoldDB" id="A0A0G4HEN6"/>
<dbReference type="InterPro" id="IPR027417">
    <property type="entry name" value="P-loop_NTPase"/>
</dbReference>
<dbReference type="Gene3D" id="3.40.50.300">
    <property type="entry name" value="P-loop containing nucleotide triphosphate hydrolases"/>
    <property type="match status" value="1"/>
</dbReference>
<reference evidence="2" key="1">
    <citation type="submission" date="2014-11" db="EMBL/GenBank/DDBJ databases">
        <authorList>
            <person name="Otto D Thomas"/>
            <person name="Naeem Raeece"/>
        </authorList>
    </citation>
    <scope>NUCLEOTIDE SEQUENCE</scope>
</reference>
<organism evidence="2">
    <name type="scientific">Chromera velia CCMP2878</name>
    <dbReference type="NCBI Taxonomy" id="1169474"/>
    <lineage>
        <taxon>Eukaryota</taxon>
        <taxon>Sar</taxon>
        <taxon>Alveolata</taxon>
        <taxon>Colpodellida</taxon>
        <taxon>Chromeraceae</taxon>
        <taxon>Chromera</taxon>
    </lineage>
</organism>
<dbReference type="EMBL" id="CDMZ01002472">
    <property type="protein sequence ID" value="CEM42539.1"/>
    <property type="molecule type" value="Genomic_DNA"/>
</dbReference>